<gene>
    <name evidence="1" type="ORF">EZS28_030183</name>
</gene>
<protein>
    <submittedName>
        <fullName evidence="1">Uncharacterized protein</fullName>
    </submittedName>
</protein>
<reference evidence="1 2" key="1">
    <citation type="submission" date="2019-03" db="EMBL/GenBank/DDBJ databases">
        <title>Single cell metagenomics reveals metabolic interactions within the superorganism composed of flagellate Streblomastix strix and complex community of Bacteroidetes bacteria on its surface.</title>
        <authorList>
            <person name="Treitli S.C."/>
            <person name="Kolisko M."/>
            <person name="Husnik F."/>
            <person name="Keeling P."/>
            <person name="Hampl V."/>
        </authorList>
    </citation>
    <scope>NUCLEOTIDE SEQUENCE [LARGE SCALE GENOMIC DNA]</scope>
    <source>
        <strain evidence="1">ST1C</strain>
    </source>
</reference>
<dbReference type="AlphaFoldDB" id="A0A5J4UVW0"/>
<sequence length="97" mass="11503">METSESILIFSYENQDIRNPQEQDIMDVNNWSAHPPDLINSKLSEDKLIQFMSLATYFARLKFKEILHEVELRRELKENPSFMDDGNIQFLLESKTH</sequence>
<proteinExistence type="predicted"/>
<accession>A0A5J4UVW0</accession>
<comment type="caution">
    <text evidence="1">The sequence shown here is derived from an EMBL/GenBank/DDBJ whole genome shotgun (WGS) entry which is preliminary data.</text>
</comment>
<dbReference type="Proteomes" id="UP000324800">
    <property type="component" value="Unassembled WGS sequence"/>
</dbReference>
<dbReference type="EMBL" id="SNRW01012089">
    <property type="protein sequence ID" value="KAA6374290.1"/>
    <property type="molecule type" value="Genomic_DNA"/>
</dbReference>
<organism evidence="1 2">
    <name type="scientific">Streblomastix strix</name>
    <dbReference type="NCBI Taxonomy" id="222440"/>
    <lineage>
        <taxon>Eukaryota</taxon>
        <taxon>Metamonada</taxon>
        <taxon>Preaxostyla</taxon>
        <taxon>Oxymonadida</taxon>
        <taxon>Streblomastigidae</taxon>
        <taxon>Streblomastix</taxon>
    </lineage>
</organism>
<name>A0A5J4UVW0_9EUKA</name>
<evidence type="ECO:0000313" key="1">
    <source>
        <dbReference type="EMBL" id="KAA6374290.1"/>
    </source>
</evidence>
<evidence type="ECO:0000313" key="2">
    <source>
        <dbReference type="Proteomes" id="UP000324800"/>
    </source>
</evidence>